<dbReference type="Gene3D" id="2.60.40.10">
    <property type="entry name" value="Immunoglobulins"/>
    <property type="match status" value="2"/>
</dbReference>
<dbReference type="InterPro" id="IPR047164">
    <property type="entry name" value="OX2G-like"/>
</dbReference>
<reference evidence="13" key="1">
    <citation type="journal article" date="2016" name="Nature">
        <title>Genome evolution in the allotetraploid frog Xenopus laevis.</title>
        <authorList>
            <person name="Session A.M."/>
            <person name="Uno Y."/>
            <person name="Kwon T."/>
            <person name="Chapman J.A."/>
            <person name="Toyoda A."/>
            <person name="Takahashi S."/>
            <person name="Fukui A."/>
            <person name="Hikosaka A."/>
            <person name="Suzuki A."/>
            <person name="Kondo M."/>
            <person name="van Heeringen S.J."/>
            <person name="Quigley I."/>
            <person name="Heinz S."/>
            <person name="Ogino H."/>
            <person name="Ochi H."/>
            <person name="Hellsten U."/>
            <person name="Lyons J.B."/>
            <person name="Simakov O."/>
            <person name="Putnam N."/>
            <person name="Stites J."/>
            <person name="Kuroki Y."/>
            <person name="Tanaka T."/>
            <person name="Michiue T."/>
            <person name="Watanabe M."/>
            <person name="Bogdanovic O."/>
            <person name="Lister R."/>
            <person name="Georgiou G."/>
            <person name="Paranjpe S.S."/>
            <person name="van Kruijsbergen I."/>
            <person name="Shu S."/>
            <person name="Carlson J."/>
            <person name="Kinoshita T."/>
            <person name="Ohta Y."/>
            <person name="Mawaribuchi S."/>
            <person name="Jenkins J."/>
            <person name="Grimwood J."/>
            <person name="Schmutz J."/>
            <person name="Mitros T."/>
            <person name="Mozaffari S.V."/>
            <person name="Suzuki Y."/>
            <person name="Haramoto Y."/>
            <person name="Yamamoto T.S."/>
            <person name="Takagi C."/>
            <person name="Heald R."/>
            <person name="Miller K."/>
            <person name="Haudenschild C."/>
            <person name="Kitzman J."/>
            <person name="Nakayama T."/>
            <person name="Izutsu Y."/>
            <person name="Robert J."/>
            <person name="Fortriede J."/>
            <person name="Burns K."/>
            <person name="Lotay V."/>
            <person name="Karimi K."/>
            <person name="Yasuoka Y."/>
            <person name="Dichmann D.S."/>
            <person name="Flajnik M.F."/>
            <person name="Houston D.W."/>
            <person name="Shendure J."/>
            <person name="DuPasquier L."/>
            <person name="Vize P.D."/>
            <person name="Zorn A.M."/>
            <person name="Ito M."/>
            <person name="Marcotte E.M."/>
            <person name="Wallingford J.B."/>
            <person name="Ito Y."/>
            <person name="Asashima M."/>
            <person name="Ueno N."/>
            <person name="Matsuda Y."/>
            <person name="Veenstra G.J."/>
            <person name="Fujiyama A."/>
            <person name="Harland R.M."/>
            <person name="Taira M."/>
            <person name="Rokhsar D.S."/>
        </authorList>
    </citation>
    <scope>NUCLEOTIDE SEQUENCE [LARGE SCALE GENOMIC DNA]</scope>
    <source>
        <strain evidence="13">J</strain>
    </source>
</reference>
<evidence type="ECO:0000256" key="1">
    <source>
        <dbReference type="ARBA" id="ARBA00004167"/>
    </source>
</evidence>
<dbReference type="InterPro" id="IPR036179">
    <property type="entry name" value="Ig-like_dom_sf"/>
</dbReference>
<keyword evidence="8" id="KW-0393">Immunoglobulin domain</keyword>
<dbReference type="InterPro" id="IPR013783">
    <property type="entry name" value="Ig-like_fold"/>
</dbReference>
<feature type="domain" description="Ig-like" evidence="11">
    <location>
        <begin position="14"/>
        <end position="116"/>
    </location>
</feature>
<dbReference type="InterPro" id="IPR013162">
    <property type="entry name" value="CD80_C2-set"/>
</dbReference>
<dbReference type="GO" id="GO:0034113">
    <property type="term" value="P:heterotypic cell-cell adhesion"/>
    <property type="evidence" value="ECO:0007669"/>
    <property type="project" value="TreeGrafter"/>
</dbReference>
<dbReference type="InterPro" id="IPR007110">
    <property type="entry name" value="Ig-like_dom"/>
</dbReference>
<dbReference type="PANTHER" id="PTHR46841">
    <property type="entry name" value="OX-2 MEMBRANE GLYCOPROTEIN"/>
    <property type="match status" value="1"/>
</dbReference>
<sequence>MERGMVLCLFCCLPCWVSGSSQVQCSADKGTVPVGGSVTMRCKLNSDCNTQDILQVTWRKQSGEFAGTIATSSRSHGQRFLGPYSNRKVRFAEEIQNCSAITIGSVTPGDQGCFQCIFNIYPLGASMGSVCLDITEASISDPKMEINLDSNNDHVISCSATGKPAPKITWNVTRTLEQNPQNYSINHPDQTVTVISNFTHRTLGRIHVTCVVHHPSLSSDIVLSKAIEDSQFFETSNSLSMTSLMIAAIVAAIPILIIIFYVIVHLCMKEHIIHKDLDSVRPGTRIWPNLNPAEKGQILAKSRTESWIRCITTQDNCFHLYSLCITPPFQPHLDSYTLLGYTGRCRSDRLENIGLWPHLIIDVVPRSDCLFGLHSDPIGSADIAHFNVTSPNEWIALCMPNLKEIYGKEDGPYISSRPIMVLNKGFMNISIPVLWVNLSVLLYF</sequence>
<dbReference type="AlphaFoldDB" id="A0A974HXN6"/>
<dbReference type="GO" id="GO:0016020">
    <property type="term" value="C:membrane"/>
    <property type="evidence" value="ECO:0007669"/>
    <property type="project" value="UniProtKB-SubCell"/>
</dbReference>
<dbReference type="GO" id="GO:0030424">
    <property type="term" value="C:axon"/>
    <property type="evidence" value="ECO:0007669"/>
    <property type="project" value="TreeGrafter"/>
</dbReference>
<dbReference type="GO" id="GO:0098632">
    <property type="term" value="F:cell-cell adhesion mediator activity"/>
    <property type="evidence" value="ECO:0007669"/>
    <property type="project" value="InterPro"/>
</dbReference>
<dbReference type="PROSITE" id="PS50835">
    <property type="entry name" value="IG_LIKE"/>
    <property type="match status" value="1"/>
</dbReference>
<feature type="chain" id="PRO_5037262562" description="Ig-like domain-containing protein" evidence="10">
    <location>
        <begin position="20"/>
        <end position="444"/>
    </location>
</feature>
<name>A0A974HXN6_XENLA</name>
<dbReference type="GO" id="GO:0150079">
    <property type="term" value="P:negative regulation of neuroinflammatory response"/>
    <property type="evidence" value="ECO:0007669"/>
    <property type="project" value="TreeGrafter"/>
</dbReference>
<comment type="subcellular location">
    <subcellularLocation>
        <location evidence="1">Membrane</location>
        <topology evidence="1">Single-pass membrane protein</topology>
    </subcellularLocation>
</comment>
<dbReference type="SMART" id="SM00409">
    <property type="entry name" value="IG"/>
    <property type="match status" value="1"/>
</dbReference>
<dbReference type="SUPFAM" id="SSF48726">
    <property type="entry name" value="Immunoglobulin"/>
    <property type="match status" value="2"/>
</dbReference>
<gene>
    <name evidence="12" type="ORF">XELAEV_18011351mg</name>
</gene>
<dbReference type="OMA" id="CCLPCWV"/>
<evidence type="ECO:0000313" key="12">
    <source>
        <dbReference type="EMBL" id="OCT93676.1"/>
    </source>
</evidence>
<keyword evidence="3 10" id="KW-0732">Signal</keyword>
<keyword evidence="6" id="KW-1015">Disulfide bond</keyword>
<dbReference type="InterPro" id="IPR003599">
    <property type="entry name" value="Ig_sub"/>
</dbReference>
<evidence type="ECO:0000313" key="13">
    <source>
        <dbReference type="Proteomes" id="UP000694892"/>
    </source>
</evidence>
<dbReference type="Proteomes" id="UP000694892">
    <property type="component" value="Chromosome 2L"/>
</dbReference>
<evidence type="ECO:0000256" key="10">
    <source>
        <dbReference type="SAM" id="SignalP"/>
    </source>
</evidence>
<keyword evidence="5 9" id="KW-0472">Membrane</keyword>
<accession>A0A974HXN6</accession>
<evidence type="ECO:0000256" key="2">
    <source>
        <dbReference type="ARBA" id="ARBA00022692"/>
    </source>
</evidence>
<feature type="signal peptide" evidence="10">
    <location>
        <begin position="1"/>
        <end position="19"/>
    </location>
</feature>
<dbReference type="InterPro" id="IPR013106">
    <property type="entry name" value="Ig_V-set"/>
</dbReference>
<evidence type="ECO:0000256" key="8">
    <source>
        <dbReference type="ARBA" id="ARBA00023319"/>
    </source>
</evidence>
<evidence type="ECO:0000256" key="5">
    <source>
        <dbReference type="ARBA" id="ARBA00023136"/>
    </source>
</evidence>
<evidence type="ECO:0000256" key="3">
    <source>
        <dbReference type="ARBA" id="ARBA00022729"/>
    </source>
</evidence>
<protein>
    <recommendedName>
        <fullName evidence="11">Ig-like domain-containing protein</fullName>
    </recommendedName>
</protein>
<dbReference type="PANTHER" id="PTHR46841:SF11">
    <property type="entry name" value="OX-2 MEMBRANE GLYCOPROTEIN-LIKE"/>
    <property type="match status" value="1"/>
</dbReference>
<keyword evidence="4 9" id="KW-1133">Transmembrane helix</keyword>
<evidence type="ECO:0000256" key="7">
    <source>
        <dbReference type="ARBA" id="ARBA00023180"/>
    </source>
</evidence>
<keyword evidence="7" id="KW-0325">Glycoprotein</keyword>
<evidence type="ECO:0000256" key="4">
    <source>
        <dbReference type="ARBA" id="ARBA00022989"/>
    </source>
</evidence>
<evidence type="ECO:0000256" key="9">
    <source>
        <dbReference type="SAM" id="Phobius"/>
    </source>
</evidence>
<dbReference type="GO" id="GO:0043025">
    <property type="term" value="C:neuronal cell body"/>
    <property type="evidence" value="ECO:0007669"/>
    <property type="project" value="TreeGrafter"/>
</dbReference>
<dbReference type="GO" id="GO:0009986">
    <property type="term" value="C:cell surface"/>
    <property type="evidence" value="ECO:0007669"/>
    <property type="project" value="TreeGrafter"/>
</dbReference>
<organism evidence="12 13">
    <name type="scientific">Xenopus laevis</name>
    <name type="common">African clawed frog</name>
    <dbReference type="NCBI Taxonomy" id="8355"/>
    <lineage>
        <taxon>Eukaryota</taxon>
        <taxon>Metazoa</taxon>
        <taxon>Chordata</taxon>
        <taxon>Craniata</taxon>
        <taxon>Vertebrata</taxon>
        <taxon>Euteleostomi</taxon>
        <taxon>Amphibia</taxon>
        <taxon>Batrachia</taxon>
        <taxon>Anura</taxon>
        <taxon>Pipoidea</taxon>
        <taxon>Pipidae</taxon>
        <taxon>Xenopodinae</taxon>
        <taxon>Xenopus</taxon>
        <taxon>Xenopus</taxon>
    </lineage>
</organism>
<keyword evidence="2 9" id="KW-0812">Transmembrane</keyword>
<proteinExistence type="predicted"/>
<evidence type="ECO:0000259" key="11">
    <source>
        <dbReference type="PROSITE" id="PS50835"/>
    </source>
</evidence>
<dbReference type="EMBL" id="CM004468">
    <property type="protein sequence ID" value="OCT93676.1"/>
    <property type="molecule type" value="Genomic_DNA"/>
</dbReference>
<dbReference type="Pfam" id="PF08205">
    <property type="entry name" value="C2-set_2"/>
    <property type="match status" value="1"/>
</dbReference>
<evidence type="ECO:0000256" key="6">
    <source>
        <dbReference type="ARBA" id="ARBA00023157"/>
    </source>
</evidence>
<feature type="transmembrane region" description="Helical" evidence="9">
    <location>
        <begin position="244"/>
        <end position="264"/>
    </location>
</feature>
<dbReference type="Pfam" id="PF07686">
    <property type="entry name" value="V-set"/>
    <property type="match status" value="1"/>
</dbReference>